<gene>
    <name evidence="2" type="ORF">ACS04_05215</name>
</gene>
<feature type="domain" description="Bacterial bifunctional deaminase-reductase C-terminal" evidence="1">
    <location>
        <begin position="2"/>
        <end position="181"/>
    </location>
</feature>
<evidence type="ECO:0000313" key="3">
    <source>
        <dbReference type="Proteomes" id="UP000035932"/>
    </source>
</evidence>
<dbReference type="GO" id="GO:0008703">
    <property type="term" value="F:5-amino-6-(5-phosphoribosylamino)uracil reductase activity"/>
    <property type="evidence" value="ECO:0007669"/>
    <property type="project" value="InterPro"/>
</dbReference>
<dbReference type="PATRIC" id="fig|66430.4.peg.2746"/>
<dbReference type="GO" id="GO:0009231">
    <property type="term" value="P:riboflavin biosynthetic process"/>
    <property type="evidence" value="ECO:0007669"/>
    <property type="project" value="InterPro"/>
</dbReference>
<name>A0A0J6XVV1_9ACTN</name>
<dbReference type="PANTHER" id="PTHR38011:SF11">
    <property type="entry name" value="2,5-DIAMINO-6-RIBOSYLAMINO-4(3H)-PYRIMIDINONE 5'-PHOSPHATE REDUCTASE"/>
    <property type="match status" value="1"/>
</dbReference>
<dbReference type="RefSeq" id="WP_048475300.1">
    <property type="nucleotide sequence ID" value="NZ_JBIRUD010000018.1"/>
</dbReference>
<dbReference type="Proteomes" id="UP000035932">
    <property type="component" value="Unassembled WGS sequence"/>
</dbReference>
<sequence length="188" mass="20831">MRKIILMMSMSLDGFMEGPGRDISWHMVDDELHRFMNDEIRPLGGFLTGRVTHELMAEYWPTADADPASSAPEAEFAGIWRDMPKYVYSRTLRQEDLAWNSTLVRDVVPAEVAALKEAPGGDLVVGGADLAAAFLRHDLVDAYRLLVHPVRIGRGTPVFPPFAGPGPLRLEGTRAFGNGVVQLRYARP</sequence>
<reference evidence="2 3" key="1">
    <citation type="submission" date="2015-06" db="EMBL/GenBank/DDBJ databases">
        <title>Recapitulation of the evolution of biosynthetic gene clusters reveals hidden chemical diversity on bacterial genomes.</title>
        <authorList>
            <person name="Cruz-Morales P."/>
            <person name="Martinez-Guerrero C."/>
            <person name="Morales-Escalante M.A."/>
            <person name="Yanez-Guerra L.A."/>
            <person name="Kopp J.F."/>
            <person name="Feldmann J."/>
            <person name="Ramos-Aboites H.E."/>
            <person name="Barona-Gomez F."/>
        </authorList>
    </citation>
    <scope>NUCLEOTIDE SEQUENCE [LARGE SCALE GENOMIC DNA]</scope>
    <source>
        <strain evidence="2 3">ATCC 31245</strain>
    </source>
</reference>
<dbReference type="STRING" id="66430.ACS04_05215"/>
<dbReference type="EMBL" id="LFML01000018">
    <property type="protein sequence ID" value="KMO98863.1"/>
    <property type="molecule type" value="Genomic_DNA"/>
</dbReference>
<dbReference type="SUPFAM" id="SSF53597">
    <property type="entry name" value="Dihydrofolate reductase-like"/>
    <property type="match status" value="1"/>
</dbReference>
<dbReference type="OrthoDB" id="7949219at2"/>
<keyword evidence="3" id="KW-1185">Reference proteome</keyword>
<dbReference type="InterPro" id="IPR002734">
    <property type="entry name" value="RibDG_C"/>
</dbReference>
<protein>
    <submittedName>
        <fullName evidence="2">Deaminase</fullName>
    </submittedName>
</protein>
<dbReference type="PANTHER" id="PTHR38011">
    <property type="entry name" value="DIHYDROFOLATE REDUCTASE FAMILY PROTEIN (AFU_ORTHOLOGUE AFUA_8G06820)"/>
    <property type="match status" value="1"/>
</dbReference>
<accession>A0A0J6XVV1</accession>
<dbReference type="InterPro" id="IPR050765">
    <property type="entry name" value="Riboflavin_Biosynth_HTPR"/>
</dbReference>
<comment type="caution">
    <text evidence="2">The sequence shown here is derived from an EMBL/GenBank/DDBJ whole genome shotgun (WGS) entry which is preliminary data.</text>
</comment>
<evidence type="ECO:0000259" key="1">
    <source>
        <dbReference type="Pfam" id="PF01872"/>
    </source>
</evidence>
<proteinExistence type="predicted"/>
<dbReference type="Pfam" id="PF01872">
    <property type="entry name" value="RibD_C"/>
    <property type="match status" value="1"/>
</dbReference>
<dbReference type="Gene3D" id="3.40.430.10">
    <property type="entry name" value="Dihydrofolate Reductase, subunit A"/>
    <property type="match status" value="1"/>
</dbReference>
<dbReference type="AlphaFoldDB" id="A0A0J6XVV1"/>
<evidence type="ECO:0000313" key="2">
    <source>
        <dbReference type="EMBL" id="KMO98863.1"/>
    </source>
</evidence>
<organism evidence="2 3">
    <name type="scientific">Streptomyces roseus</name>
    <dbReference type="NCBI Taxonomy" id="66430"/>
    <lineage>
        <taxon>Bacteria</taxon>
        <taxon>Bacillati</taxon>
        <taxon>Actinomycetota</taxon>
        <taxon>Actinomycetes</taxon>
        <taxon>Kitasatosporales</taxon>
        <taxon>Streptomycetaceae</taxon>
        <taxon>Streptomyces</taxon>
    </lineage>
</organism>
<dbReference type="InterPro" id="IPR024072">
    <property type="entry name" value="DHFR-like_dom_sf"/>
</dbReference>